<dbReference type="PANTHER" id="PTHR14332">
    <property type="entry name" value="DISRUPTED IN SCHIZOPHRENIA 1 PROTEIN"/>
    <property type="match status" value="1"/>
</dbReference>
<dbReference type="InterPro" id="IPR026081">
    <property type="entry name" value="DISC1"/>
</dbReference>
<dbReference type="EMBL" id="HBGK01042081">
    <property type="protein sequence ID" value="CAD9301627.1"/>
    <property type="molecule type" value="Transcribed_RNA"/>
</dbReference>
<feature type="region of interest" description="Disordered" evidence="2">
    <location>
        <begin position="1"/>
        <end position="68"/>
    </location>
</feature>
<feature type="compositionally biased region" description="Acidic residues" evidence="2">
    <location>
        <begin position="762"/>
        <end position="776"/>
    </location>
</feature>
<dbReference type="GO" id="GO:0045111">
    <property type="term" value="C:intermediate filament cytoskeleton"/>
    <property type="evidence" value="ECO:0007669"/>
    <property type="project" value="TreeGrafter"/>
</dbReference>
<organism evidence="3">
    <name type="scientific">Grammatophora oceanica</name>
    <dbReference type="NCBI Taxonomy" id="210454"/>
    <lineage>
        <taxon>Eukaryota</taxon>
        <taxon>Sar</taxon>
        <taxon>Stramenopiles</taxon>
        <taxon>Ochrophyta</taxon>
        <taxon>Bacillariophyta</taxon>
        <taxon>Fragilariophyceae</taxon>
        <taxon>Fragilariophycidae</taxon>
        <taxon>Rhabdonematales</taxon>
        <taxon>Grammatophoraceae</taxon>
        <taxon>Grammatophora</taxon>
    </lineage>
</organism>
<evidence type="ECO:0000313" key="3">
    <source>
        <dbReference type="EMBL" id="CAD9301627.1"/>
    </source>
</evidence>
<evidence type="ECO:0000256" key="1">
    <source>
        <dbReference type="SAM" id="Coils"/>
    </source>
</evidence>
<dbReference type="Gene3D" id="1.10.287.1490">
    <property type="match status" value="1"/>
</dbReference>
<reference evidence="3" key="1">
    <citation type="submission" date="2021-01" db="EMBL/GenBank/DDBJ databases">
        <authorList>
            <person name="Corre E."/>
            <person name="Pelletier E."/>
            <person name="Niang G."/>
            <person name="Scheremetjew M."/>
            <person name="Finn R."/>
            <person name="Kale V."/>
            <person name="Holt S."/>
            <person name="Cochrane G."/>
            <person name="Meng A."/>
            <person name="Brown T."/>
            <person name="Cohen L."/>
        </authorList>
    </citation>
    <scope>NUCLEOTIDE SEQUENCE</scope>
    <source>
        <strain evidence="3">CCMP 410</strain>
    </source>
</reference>
<keyword evidence="1" id="KW-0175">Coiled coil</keyword>
<dbReference type="AlphaFoldDB" id="A0A7S1YI52"/>
<accession>A0A7S1YI52</accession>
<dbReference type="PANTHER" id="PTHR14332:SF3">
    <property type="entry name" value="DISRUPTED IN SCHIZOPHRENIA 1 PROTEIN"/>
    <property type="match status" value="1"/>
</dbReference>
<name>A0A7S1YI52_9STRA</name>
<gene>
    <name evidence="3" type="ORF">GOCE00092_LOCUS22032</name>
</gene>
<feature type="region of interest" description="Disordered" evidence="2">
    <location>
        <begin position="663"/>
        <end position="828"/>
    </location>
</feature>
<dbReference type="GO" id="GO:0005815">
    <property type="term" value="C:microtubule organizing center"/>
    <property type="evidence" value="ECO:0007669"/>
    <property type="project" value="TreeGrafter"/>
</dbReference>
<feature type="coiled-coil region" evidence="1">
    <location>
        <begin position="483"/>
        <end position="529"/>
    </location>
</feature>
<feature type="compositionally biased region" description="Pro residues" evidence="2">
    <location>
        <begin position="50"/>
        <end position="64"/>
    </location>
</feature>
<dbReference type="GO" id="GO:0005874">
    <property type="term" value="C:microtubule"/>
    <property type="evidence" value="ECO:0007669"/>
    <property type="project" value="TreeGrafter"/>
</dbReference>
<sequence length="828" mass="92083">METPEERVRREQEEIKRGMAERNLAMHQMEAQHAPPSQYQIPSYGRSAFPPEPAPAELEPPPPKTPKEEMEEILSFFAKDVKATMDRVGALRQQRNMLLDERFVALAKERLAVQQIAQTEAQQMAAAEAEDYELAERLQVILDGHQREKAEVTAILENISRALSLLDVQTPNVVGAVTACFRQVETDLKDFQSRQQSVEKEDGTEAQKRFTATSKQLSAEDERLKSELKHIERDEGLASEERKELDGAISENTADMERERAAAKEKLVFVEGEIEFLRKQLQEKQTEAIRLQNEVSFHEGEIEKVKTKFSRQLLRVEKKETSVNENKKEWENEKTAYDTLKKAHEAEVAAHSEELLANTEVMEALKKEVTLAGTFCDVVSKALVFDDSPRNEATEADGDLAELQADVVKCEAARSEAKQVLKAAEATIVGLKTEIDSLQQRIPSLEKEKKEAAARRDFKTAGSASKAIKEATARLTACEAEVHGEATEKRKAAEAEMEKLSKELEEKKAVAHEKEKEAGRETMEKLAEKIRGVINTKKNVCGTQRGDSIQGMGAHVLKAQIQALVLEGHAYGEKFGGWEDFMKELNDDEPLEPAARDEKGSQTLTRPNDAIDRDVVMKAKQLMERMQVAESDLEDAVSKEDYEKAAELDDVFKDIQAKLEKLSLTDAETELVMSGGDLPEETRKEETVEETAGTDADPSSEEPSVAEGSDEKQEETKEEEDTTVKEESNDAVDGTASGDEKPEVSAEADGDHEVNPVKDTEPQSDSENPTESEGCVDEEKPTTNGVHVVDESKAPEAIAEDEEKAQNGTANHDVEETVDPVENGDDDL</sequence>
<protein>
    <recommendedName>
        <fullName evidence="4">UVR domain-containing protein</fullName>
    </recommendedName>
</protein>
<evidence type="ECO:0000256" key="2">
    <source>
        <dbReference type="SAM" id="MobiDB-lite"/>
    </source>
</evidence>
<evidence type="ECO:0008006" key="4">
    <source>
        <dbReference type="Google" id="ProtNLM"/>
    </source>
</evidence>
<feature type="compositionally biased region" description="Basic and acidic residues" evidence="2">
    <location>
        <begin position="195"/>
        <end position="208"/>
    </location>
</feature>
<proteinExistence type="predicted"/>
<feature type="compositionally biased region" description="Basic and acidic residues" evidence="2">
    <location>
        <begin position="1"/>
        <end position="20"/>
    </location>
</feature>
<feature type="coiled-coil region" evidence="1">
    <location>
        <begin position="400"/>
        <end position="455"/>
    </location>
</feature>
<feature type="compositionally biased region" description="Basic and acidic residues" evidence="2">
    <location>
        <begin position="738"/>
        <end position="761"/>
    </location>
</feature>
<feature type="region of interest" description="Disordered" evidence="2">
    <location>
        <begin position="195"/>
        <end position="216"/>
    </location>
</feature>
<feature type="compositionally biased region" description="Acidic residues" evidence="2">
    <location>
        <begin position="816"/>
        <end position="828"/>
    </location>
</feature>